<evidence type="ECO:0000313" key="2">
    <source>
        <dbReference type="EMBL" id="KAK9758679.1"/>
    </source>
</evidence>
<gene>
    <name evidence="2" type="ORF">QE152_g729</name>
</gene>
<evidence type="ECO:0000313" key="3">
    <source>
        <dbReference type="Proteomes" id="UP001458880"/>
    </source>
</evidence>
<reference evidence="2 3" key="1">
    <citation type="journal article" date="2024" name="BMC Genomics">
        <title>De novo assembly and annotation of Popillia japonica's genome with initial clues to its potential as an invasive pest.</title>
        <authorList>
            <person name="Cucini C."/>
            <person name="Boschi S."/>
            <person name="Funari R."/>
            <person name="Cardaioli E."/>
            <person name="Iannotti N."/>
            <person name="Marturano G."/>
            <person name="Paoli F."/>
            <person name="Bruttini M."/>
            <person name="Carapelli A."/>
            <person name="Frati F."/>
            <person name="Nardi F."/>
        </authorList>
    </citation>
    <scope>NUCLEOTIDE SEQUENCE [LARGE SCALE GENOMIC DNA]</scope>
    <source>
        <strain evidence="2">DMR45628</strain>
    </source>
</reference>
<organism evidence="2 3">
    <name type="scientific">Popillia japonica</name>
    <name type="common">Japanese beetle</name>
    <dbReference type="NCBI Taxonomy" id="7064"/>
    <lineage>
        <taxon>Eukaryota</taxon>
        <taxon>Metazoa</taxon>
        <taxon>Ecdysozoa</taxon>
        <taxon>Arthropoda</taxon>
        <taxon>Hexapoda</taxon>
        <taxon>Insecta</taxon>
        <taxon>Pterygota</taxon>
        <taxon>Neoptera</taxon>
        <taxon>Endopterygota</taxon>
        <taxon>Coleoptera</taxon>
        <taxon>Polyphaga</taxon>
        <taxon>Scarabaeiformia</taxon>
        <taxon>Scarabaeidae</taxon>
        <taxon>Rutelinae</taxon>
        <taxon>Popillia</taxon>
    </lineage>
</organism>
<dbReference type="EMBL" id="JASPKY010000003">
    <property type="protein sequence ID" value="KAK9758679.1"/>
    <property type="molecule type" value="Genomic_DNA"/>
</dbReference>
<comment type="caution">
    <text evidence="2">The sequence shown here is derived from an EMBL/GenBank/DDBJ whole genome shotgun (WGS) entry which is preliminary data.</text>
</comment>
<name>A0AAW1NIW7_POPJA</name>
<proteinExistence type="predicted"/>
<dbReference type="AlphaFoldDB" id="A0AAW1NIW7"/>
<sequence>MESSSTETQSLAEIISTSINCDNLDNSELFDPEFELLSAKEKQEEAKNFFEAAMDDLESTDFMRTDTPLSEDLEIEKIMEQLESTIQDDIFANNRSINISNKINSMKENEENLDELNLLNNDIISYINSDDKDTNSRYSNEEDSDRSCDRSNQERNIIDLINKELEETLQFTDVLCHYVYNDVIIGKDFFKLFSSESVGKNDAQTVKNVTAVE</sequence>
<feature type="region of interest" description="Disordered" evidence="1">
    <location>
        <begin position="132"/>
        <end position="151"/>
    </location>
</feature>
<accession>A0AAW1NIW7</accession>
<evidence type="ECO:0000256" key="1">
    <source>
        <dbReference type="SAM" id="MobiDB-lite"/>
    </source>
</evidence>
<dbReference type="Proteomes" id="UP001458880">
    <property type="component" value="Unassembled WGS sequence"/>
</dbReference>
<protein>
    <submittedName>
        <fullName evidence="2">Uncharacterized protein</fullName>
    </submittedName>
</protein>
<keyword evidence="3" id="KW-1185">Reference proteome</keyword>